<dbReference type="Proteomes" id="UP000241421">
    <property type="component" value="Unassembled WGS sequence"/>
</dbReference>
<dbReference type="SUPFAM" id="SSF81296">
    <property type="entry name" value="E set domains"/>
    <property type="match status" value="1"/>
</dbReference>
<dbReference type="AlphaFoldDB" id="A0A2U2HL99"/>
<proteinExistence type="predicted"/>
<protein>
    <submittedName>
        <fullName evidence="3">Esterase</fullName>
    </submittedName>
</protein>
<evidence type="ECO:0000256" key="1">
    <source>
        <dbReference type="SAM" id="SignalP"/>
    </source>
</evidence>
<dbReference type="InterPro" id="IPR014756">
    <property type="entry name" value="Ig_E-set"/>
</dbReference>
<dbReference type="InterPro" id="IPR012341">
    <property type="entry name" value="6hp_glycosidase-like_sf"/>
</dbReference>
<dbReference type="Pfam" id="PF22422">
    <property type="entry name" value="MGH1-like_GH"/>
    <property type="match status" value="1"/>
</dbReference>
<sequence>MNLTRMNLTRLSLALAALALPLAAPAQAAGDAAPLAKDLFVRGGFNGWGTDNQLVYKGKGVYEVEILISPGNHAFKVGHKDWSAEWVVNPDASVTVAPGTDYKMDPHPGPEDYLFVKKTAAYKFRIDVNDAKAPVLRVVRLENAPVAATDPHAGHAGVAAVPYRTFDGQTETARYSTPDAAAKLRTYAHSSTMQLRDPGPQHTSYTENAAVPNVRSGNLAFDALFALAGAEMRQNAVREIRDGNYNGGAAIACDCFETGEKWHYVWTRDLSYAAHLGLAMLDPARVVNSLNFKLSGWRPGITPAAQVGSTYGGLQLVQDTGSGGSWPVSTDRVSWAFGAEAALKALPASERAVFAARALTALGNTLENDRLAAFDRASGLYTGEQSFLDWRDQSYAAWIMNDIASLASSKALSTNVGHYKALTLAATLAAEQGMAARAKKYAAWAAALKKAINKGLWLEDAGMYSSLSAPHFDGAPMHKFDWLGQSLAIVTGVADGARARKILARYPHGPMGAPVIYPQQPGVPVYHNRAMWPFVTAYGLKAAALGGNVSVADAAYDTLMRGAALNLSNMENLEWLSGQPLLLDEKNPALIGPVINSKRQLWSVGAYLGMVVENVFGISTTPGGIAVKPFITARLRREAFAQSDAITLNNLVLRGRALTVRVLLPKAAAGEGYYKVDAVTLNGAPVGPAIDWRRLGADNTIEIRLGALLPGEQAITRVKADPYSEADAVFGPPEPRVSKLARDAAGHAGFDIAPSKNPGNTVYNIYRDGKLVAAKVAAGAWTDRRAGAGACYAVEAQFADSGNRSHHSAPQCVGRSIDIAVTDARVASNIAPSGPSGPKAARFGAPHLKDWGGLADTFAVGPIEVPEAGQWQVQLRYHNGANQINLGISGGVKWLTLRDAAGRVVAQGVVQLPHARIDKANTPLVYSTPLAARLEAGAYRLQLSDFYNMSYLESNSTFSAAGGVDGASNRVDLYGVRLTQTQ</sequence>
<dbReference type="SUPFAM" id="SSF48208">
    <property type="entry name" value="Six-hairpin glycosidases"/>
    <property type="match status" value="1"/>
</dbReference>
<dbReference type="Gene3D" id="1.50.10.10">
    <property type="match status" value="1"/>
</dbReference>
<feature type="signal peptide" evidence="1">
    <location>
        <begin position="1"/>
        <end position="28"/>
    </location>
</feature>
<dbReference type="Gene3D" id="2.60.40.10">
    <property type="entry name" value="Immunoglobulins"/>
    <property type="match status" value="1"/>
</dbReference>
<evidence type="ECO:0000259" key="2">
    <source>
        <dbReference type="Pfam" id="PF22422"/>
    </source>
</evidence>
<reference evidence="3 4" key="1">
    <citation type="submission" date="2018-04" db="EMBL/GenBank/DDBJ databases">
        <title>Massilia violaceinigra sp. nov., a novel purple-pigmented bacterium isolated from Tianshan glacier, Xinjiang, China.</title>
        <authorList>
            <person name="Wang H."/>
        </authorList>
    </citation>
    <scope>NUCLEOTIDE SEQUENCE [LARGE SCALE GENOMIC DNA]</scope>
    <source>
        <strain evidence="3 4">B448-2</strain>
    </source>
</reference>
<dbReference type="EMBL" id="PXWF02000204">
    <property type="protein sequence ID" value="PWF48274.1"/>
    <property type="molecule type" value="Genomic_DNA"/>
</dbReference>
<dbReference type="OrthoDB" id="49490at2"/>
<feature type="domain" description="Mannosylglycerate hydrolase MGH1-like glycoside hydrolase" evidence="2">
    <location>
        <begin position="264"/>
        <end position="561"/>
    </location>
</feature>
<organism evidence="3 4">
    <name type="scientific">Massilia glaciei</name>
    <dbReference type="NCBI Taxonomy" id="1524097"/>
    <lineage>
        <taxon>Bacteria</taxon>
        <taxon>Pseudomonadati</taxon>
        <taxon>Pseudomonadota</taxon>
        <taxon>Betaproteobacteria</taxon>
        <taxon>Burkholderiales</taxon>
        <taxon>Oxalobacteraceae</taxon>
        <taxon>Telluria group</taxon>
        <taxon>Massilia</taxon>
    </lineage>
</organism>
<dbReference type="InterPro" id="IPR013783">
    <property type="entry name" value="Ig-like_fold"/>
</dbReference>
<dbReference type="InterPro" id="IPR054491">
    <property type="entry name" value="MGH1-like_GH"/>
</dbReference>
<keyword evidence="1" id="KW-0732">Signal</keyword>
<keyword evidence="4" id="KW-1185">Reference proteome</keyword>
<accession>A0A2U2HL99</accession>
<dbReference type="GO" id="GO:0005975">
    <property type="term" value="P:carbohydrate metabolic process"/>
    <property type="evidence" value="ECO:0007669"/>
    <property type="project" value="InterPro"/>
</dbReference>
<evidence type="ECO:0000313" key="4">
    <source>
        <dbReference type="Proteomes" id="UP000241421"/>
    </source>
</evidence>
<evidence type="ECO:0000313" key="3">
    <source>
        <dbReference type="EMBL" id="PWF48274.1"/>
    </source>
</evidence>
<name>A0A2U2HL99_9BURK</name>
<comment type="caution">
    <text evidence="3">The sequence shown here is derived from an EMBL/GenBank/DDBJ whole genome shotgun (WGS) entry which is preliminary data.</text>
</comment>
<feature type="chain" id="PRO_5015624984" evidence="1">
    <location>
        <begin position="29"/>
        <end position="982"/>
    </location>
</feature>
<gene>
    <name evidence="3" type="ORF">C7C56_012690</name>
</gene>
<dbReference type="InterPro" id="IPR008928">
    <property type="entry name" value="6-hairpin_glycosidase_sf"/>
</dbReference>
<dbReference type="RefSeq" id="WP_106757764.1">
    <property type="nucleotide sequence ID" value="NZ_PXWF02000204.1"/>
</dbReference>